<reference evidence="1 2" key="1">
    <citation type="journal article" date="2013" name="Genome Announc.">
        <title>Draft Genome Sequence of Arcticibacter svalbardensis Strain MN12-7T, a Member of the Family Sphingobacteriaceae Isolated from an Arctic Soil Sample.</title>
        <authorList>
            <person name="Shivaji S."/>
            <person name="Ara S."/>
            <person name="Prasad S."/>
            <person name="Manasa B.P."/>
            <person name="Begum Z."/>
            <person name="Singh A."/>
            <person name="Kumar Pinnaka A."/>
        </authorList>
    </citation>
    <scope>NUCLEOTIDE SEQUENCE [LARGE SCALE GENOMIC DNA]</scope>
    <source>
        <strain evidence="1 2">MN12-7</strain>
    </source>
</reference>
<organism evidence="1 2">
    <name type="scientific">Arcticibacter svalbardensis MN12-7</name>
    <dbReference type="NCBI Taxonomy" id="1150600"/>
    <lineage>
        <taxon>Bacteria</taxon>
        <taxon>Pseudomonadati</taxon>
        <taxon>Bacteroidota</taxon>
        <taxon>Sphingobacteriia</taxon>
        <taxon>Sphingobacteriales</taxon>
        <taxon>Sphingobacteriaceae</taxon>
        <taxon>Arcticibacter</taxon>
    </lineage>
</organism>
<protein>
    <submittedName>
        <fullName evidence="1">Uncharacterized protein</fullName>
    </submittedName>
</protein>
<dbReference type="EMBL" id="AQPN01000145">
    <property type="protein sequence ID" value="EOR92642.1"/>
    <property type="molecule type" value="Genomic_DNA"/>
</dbReference>
<accession>R9GLF1</accession>
<keyword evidence="2" id="KW-1185">Reference proteome</keyword>
<sequence>MEQIYAVNEKIHSLHHNDRSDREKEIEWRRKNTNKPAMQASIFDG</sequence>
<proteinExistence type="predicted"/>
<dbReference type="Proteomes" id="UP000014174">
    <property type="component" value="Unassembled WGS sequence"/>
</dbReference>
<dbReference type="AlphaFoldDB" id="R9GLF1"/>
<gene>
    <name evidence="1" type="ORF">ADIARSV_4154</name>
</gene>
<name>R9GLF1_9SPHI</name>
<evidence type="ECO:0000313" key="2">
    <source>
        <dbReference type="Proteomes" id="UP000014174"/>
    </source>
</evidence>
<evidence type="ECO:0000313" key="1">
    <source>
        <dbReference type="EMBL" id="EOR92642.1"/>
    </source>
</evidence>
<dbReference type="RefSeq" id="WP_016197372.1">
    <property type="nucleotide sequence ID" value="NZ_AQPN01000145.1"/>
</dbReference>
<comment type="caution">
    <text evidence="1">The sequence shown here is derived from an EMBL/GenBank/DDBJ whole genome shotgun (WGS) entry which is preliminary data.</text>
</comment>